<feature type="transmembrane region" description="Helical" evidence="7">
    <location>
        <begin position="60"/>
        <end position="78"/>
    </location>
</feature>
<evidence type="ECO:0000259" key="8">
    <source>
        <dbReference type="PROSITE" id="PS50928"/>
    </source>
</evidence>
<evidence type="ECO:0000313" key="10">
    <source>
        <dbReference type="Proteomes" id="UP001521150"/>
    </source>
</evidence>
<feature type="transmembrane region" description="Helical" evidence="7">
    <location>
        <begin position="118"/>
        <end position="137"/>
    </location>
</feature>
<evidence type="ECO:0000256" key="7">
    <source>
        <dbReference type="RuleBase" id="RU363032"/>
    </source>
</evidence>
<comment type="similarity">
    <text evidence="7">Belongs to the binding-protein-dependent transport system permease family.</text>
</comment>
<dbReference type="SUPFAM" id="SSF161098">
    <property type="entry name" value="MetI-like"/>
    <property type="match status" value="1"/>
</dbReference>
<dbReference type="PANTHER" id="PTHR30151">
    <property type="entry name" value="ALKANE SULFONATE ABC TRANSPORTER-RELATED, MEMBRANE SUBUNIT"/>
    <property type="match status" value="1"/>
</dbReference>
<keyword evidence="2 7" id="KW-0813">Transport</keyword>
<keyword evidence="3" id="KW-1003">Cell membrane</keyword>
<evidence type="ECO:0000256" key="5">
    <source>
        <dbReference type="ARBA" id="ARBA00022989"/>
    </source>
</evidence>
<dbReference type="PANTHER" id="PTHR30151:SF20">
    <property type="entry name" value="ABC TRANSPORTER PERMEASE PROTEIN HI_0355-RELATED"/>
    <property type="match status" value="1"/>
</dbReference>
<sequence>MKIVLPIAGLAVVIGLWWLATVVFSIETYLVPSPKDVFDAYIAQQGFLLDQAGVTLWETVQGFLLSLIAGVPIALLIVSSKILERMIYPLLLAVNAVPKIAIAPILVVWLGFDMAPKVIMVFLVCFFPIVISTASGMKSTPAELVELLRSMDCSRSQEFFKLRLRYAMPQVFVGMKVAISLAVIGAVIGEFVGAKAGLGYVIVQSGASADTSLAFAAMALLAVMSIVLFYGLVWLERRLLPWAEGDYLSSFPRPTRRSGRARRT</sequence>
<keyword evidence="4 7" id="KW-0812">Transmembrane</keyword>
<evidence type="ECO:0000256" key="1">
    <source>
        <dbReference type="ARBA" id="ARBA00004651"/>
    </source>
</evidence>
<comment type="caution">
    <text evidence="9">The sequence shown here is derived from an EMBL/GenBank/DDBJ whole genome shotgun (WGS) entry which is preliminary data.</text>
</comment>
<dbReference type="PROSITE" id="PS50928">
    <property type="entry name" value="ABC_TM1"/>
    <property type="match status" value="1"/>
</dbReference>
<keyword evidence="6 7" id="KW-0472">Membrane</keyword>
<comment type="subcellular location">
    <subcellularLocation>
        <location evidence="1 7">Cell membrane</location>
        <topology evidence="1 7">Multi-pass membrane protein</topology>
    </subcellularLocation>
</comment>
<gene>
    <name evidence="9" type="ORF">LWC34_47700</name>
</gene>
<name>A0ABS8ZRT3_9PSEU</name>
<protein>
    <submittedName>
        <fullName evidence="9">ABC transporter permease</fullName>
    </submittedName>
</protein>
<accession>A0ABS8ZRT3</accession>
<dbReference type="Pfam" id="PF00528">
    <property type="entry name" value="BPD_transp_1"/>
    <property type="match status" value="1"/>
</dbReference>
<dbReference type="Gene3D" id="1.10.3720.10">
    <property type="entry name" value="MetI-like"/>
    <property type="match status" value="1"/>
</dbReference>
<feature type="transmembrane region" description="Helical" evidence="7">
    <location>
        <begin position="213"/>
        <end position="235"/>
    </location>
</feature>
<evidence type="ECO:0000256" key="4">
    <source>
        <dbReference type="ARBA" id="ARBA00022692"/>
    </source>
</evidence>
<dbReference type="InterPro" id="IPR000515">
    <property type="entry name" value="MetI-like"/>
</dbReference>
<reference evidence="9 10" key="1">
    <citation type="submission" date="2021-12" db="EMBL/GenBank/DDBJ databases">
        <title>Genome sequence of Kibdelosporangium philippinense ATCC 49844.</title>
        <authorList>
            <person name="Fedorov E.A."/>
            <person name="Omeragic M."/>
            <person name="Shalygina K.F."/>
            <person name="Maclea K.S."/>
        </authorList>
    </citation>
    <scope>NUCLEOTIDE SEQUENCE [LARGE SCALE GENOMIC DNA]</scope>
    <source>
        <strain evidence="9 10">ATCC 49844</strain>
    </source>
</reference>
<evidence type="ECO:0000256" key="3">
    <source>
        <dbReference type="ARBA" id="ARBA00022475"/>
    </source>
</evidence>
<proteinExistence type="inferred from homology"/>
<evidence type="ECO:0000256" key="6">
    <source>
        <dbReference type="ARBA" id="ARBA00023136"/>
    </source>
</evidence>
<evidence type="ECO:0000313" key="9">
    <source>
        <dbReference type="EMBL" id="MCE7010441.1"/>
    </source>
</evidence>
<dbReference type="EMBL" id="JAJVCN010000004">
    <property type="protein sequence ID" value="MCE7010441.1"/>
    <property type="molecule type" value="Genomic_DNA"/>
</dbReference>
<evidence type="ECO:0000256" key="2">
    <source>
        <dbReference type="ARBA" id="ARBA00022448"/>
    </source>
</evidence>
<dbReference type="RefSeq" id="WP_233732256.1">
    <property type="nucleotide sequence ID" value="NZ_JAJVCN010000004.1"/>
</dbReference>
<keyword evidence="5 7" id="KW-1133">Transmembrane helix</keyword>
<dbReference type="InterPro" id="IPR035906">
    <property type="entry name" value="MetI-like_sf"/>
</dbReference>
<feature type="transmembrane region" description="Helical" evidence="7">
    <location>
        <begin position="171"/>
        <end position="193"/>
    </location>
</feature>
<feature type="transmembrane region" description="Helical" evidence="7">
    <location>
        <begin position="90"/>
        <end position="112"/>
    </location>
</feature>
<keyword evidence="10" id="KW-1185">Reference proteome</keyword>
<organism evidence="9 10">
    <name type="scientific">Kibdelosporangium philippinense</name>
    <dbReference type="NCBI Taxonomy" id="211113"/>
    <lineage>
        <taxon>Bacteria</taxon>
        <taxon>Bacillati</taxon>
        <taxon>Actinomycetota</taxon>
        <taxon>Actinomycetes</taxon>
        <taxon>Pseudonocardiales</taxon>
        <taxon>Pseudonocardiaceae</taxon>
        <taxon>Kibdelosporangium</taxon>
    </lineage>
</organism>
<dbReference type="Proteomes" id="UP001521150">
    <property type="component" value="Unassembled WGS sequence"/>
</dbReference>
<feature type="domain" description="ABC transmembrane type-1" evidence="8">
    <location>
        <begin position="52"/>
        <end position="232"/>
    </location>
</feature>
<dbReference type="CDD" id="cd06261">
    <property type="entry name" value="TM_PBP2"/>
    <property type="match status" value="1"/>
</dbReference>